<dbReference type="OrthoDB" id="64353at2759"/>
<dbReference type="PANTHER" id="PTHR43991:SF9">
    <property type="entry name" value="DUF2415 DOMAIN-CONTAINING PROTEIN"/>
    <property type="match status" value="1"/>
</dbReference>
<feature type="region of interest" description="Disordered" evidence="2">
    <location>
        <begin position="357"/>
        <end position="379"/>
    </location>
</feature>
<dbReference type="PROSITE" id="PS50082">
    <property type="entry name" value="WD_REPEATS_2"/>
    <property type="match status" value="1"/>
</dbReference>
<dbReference type="Proteomes" id="UP000027195">
    <property type="component" value="Unassembled WGS sequence"/>
</dbReference>
<keyword evidence="1" id="KW-0853">WD repeat</keyword>
<evidence type="ECO:0000259" key="3">
    <source>
        <dbReference type="Pfam" id="PF10313"/>
    </source>
</evidence>
<dbReference type="InParanoid" id="A0A067N103"/>
<reference evidence="5" key="1">
    <citation type="journal article" date="2014" name="Proc. Natl. Acad. Sci. U.S.A.">
        <title>Extensive sampling of basidiomycete genomes demonstrates inadequacy of the white-rot/brown-rot paradigm for wood decay fungi.</title>
        <authorList>
            <person name="Riley R."/>
            <person name="Salamov A.A."/>
            <person name="Brown D.W."/>
            <person name="Nagy L.G."/>
            <person name="Floudas D."/>
            <person name="Held B.W."/>
            <person name="Levasseur A."/>
            <person name="Lombard V."/>
            <person name="Morin E."/>
            <person name="Otillar R."/>
            <person name="Lindquist E.A."/>
            <person name="Sun H."/>
            <person name="LaButti K.M."/>
            <person name="Schmutz J."/>
            <person name="Jabbour D."/>
            <person name="Luo H."/>
            <person name="Baker S.E."/>
            <person name="Pisabarro A.G."/>
            <person name="Walton J.D."/>
            <person name="Blanchette R.A."/>
            <person name="Henrissat B."/>
            <person name="Martin F."/>
            <person name="Cullen D."/>
            <person name="Hibbett D.S."/>
            <person name="Grigoriev I.V."/>
        </authorList>
    </citation>
    <scope>NUCLEOTIDE SEQUENCE [LARGE SCALE GENOMIC DNA]</scope>
    <source>
        <strain evidence="5">FD-172 SS1</strain>
    </source>
</reference>
<name>A0A067N103_BOTB1</name>
<proteinExistence type="predicted"/>
<dbReference type="HOGENOM" id="CLU_554480_0_0_1"/>
<evidence type="ECO:0000313" key="5">
    <source>
        <dbReference type="Proteomes" id="UP000027195"/>
    </source>
</evidence>
<dbReference type="InterPro" id="IPR011047">
    <property type="entry name" value="Quinoprotein_ADH-like_sf"/>
</dbReference>
<dbReference type="AlphaFoldDB" id="A0A067N103"/>
<evidence type="ECO:0000313" key="4">
    <source>
        <dbReference type="EMBL" id="KDQ17451.1"/>
    </source>
</evidence>
<dbReference type="EMBL" id="KL198023">
    <property type="protein sequence ID" value="KDQ17451.1"/>
    <property type="molecule type" value="Genomic_DNA"/>
</dbReference>
<dbReference type="Pfam" id="PF10313">
    <property type="entry name" value="DUF2415"/>
    <property type="match status" value="1"/>
</dbReference>
<dbReference type="STRING" id="930990.A0A067N103"/>
<feature type="domain" description="DUF2415" evidence="3">
    <location>
        <begin position="314"/>
        <end position="353"/>
    </location>
</feature>
<dbReference type="PANTHER" id="PTHR43991">
    <property type="entry name" value="WD REPEAT PROTEIN (AFU_ORTHOLOGUE AFUA_8G05640)-RELATED"/>
    <property type="match status" value="1"/>
</dbReference>
<evidence type="ECO:0000256" key="1">
    <source>
        <dbReference type="PROSITE-ProRule" id="PRU00221"/>
    </source>
</evidence>
<dbReference type="Pfam" id="PF00400">
    <property type="entry name" value="WD40"/>
    <property type="match status" value="1"/>
</dbReference>
<feature type="repeat" description="WD" evidence="1">
    <location>
        <begin position="227"/>
        <end position="259"/>
    </location>
</feature>
<feature type="compositionally biased region" description="Low complexity" evidence="2">
    <location>
        <begin position="357"/>
        <end position="378"/>
    </location>
</feature>
<dbReference type="SMART" id="SM00320">
    <property type="entry name" value="WD40"/>
    <property type="match status" value="2"/>
</dbReference>
<dbReference type="Gene3D" id="2.130.10.10">
    <property type="entry name" value="YVTN repeat-like/Quinoprotein amine dehydrogenase"/>
    <property type="match status" value="1"/>
</dbReference>
<dbReference type="SUPFAM" id="SSF50998">
    <property type="entry name" value="Quinoprotein alcohol dehydrogenase-like"/>
    <property type="match status" value="1"/>
</dbReference>
<organism evidence="4 5">
    <name type="scientific">Botryobasidium botryosum (strain FD-172 SS1)</name>
    <dbReference type="NCBI Taxonomy" id="930990"/>
    <lineage>
        <taxon>Eukaryota</taxon>
        <taxon>Fungi</taxon>
        <taxon>Dikarya</taxon>
        <taxon>Basidiomycota</taxon>
        <taxon>Agaricomycotina</taxon>
        <taxon>Agaricomycetes</taxon>
        <taxon>Cantharellales</taxon>
        <taxon>Botryobasidiaceae</taxon>
        <taxon>Botryobasidium</taxon>
    </lineage>
</organism>
<accession>A0A067N103</accession>
<dbReference type="InterPro" id="IPR001680">
    <property type="entry name" value="WD40_rpt"/>
</dbReference>
<dbReference type="InterPro" id="IPR015943">
    <property type="entry name" value="WD40/YVTN_repeat-like_dom_sf"/>
</dbReference>
<evidence type="ECO:0000256" key="2">
    <source>
        <dbReference type="SAM" id="MobiDB-lite"/>
    </source>
</evidence>
<gene>
    <name evidence="4" type="ORF">BOTBODRAFT_171937</name>
</gene>
<protein>
    <recommendedName>
        <fullName evidence="3">DUF2415 domain-containing protein</fullName>
    </recommendedName>
</protein>
<keyword evidence="5" id="KW-1185">Reference proteome</keyword>
<dbReference type="InterPro" id="IPR019417">
    <property type="entry name" value="DUF2415"/>
</dbReference>
<sequence length="426" mass="44727">MTVTFHQETLVHPTPTLHAKARITIGHVQLRDLIVCPTRRGVLNYISGRSLVQRDFLVQDSAKVIAKLEFEPNCIASGSGILAAGGQSAELHISPLPPLSPASGKNACQAFKPYSVTLPGSSINNALLIDTVTSPMGALRIFVSNNDCTVKVFEVGESGNGARRLKGAGFLKLGTAVNHASISPDGRTLLAVGDTNQVFLYNISTGADTVTFDKIATYGAGADANFSTAFSADGSKFAVASQDGLVTVWDVRSSSELAVYRTAPRPVAGTHSSAGLASSTGISLSTHRVALNGGVSHARDTSLWDANKGLGHGVRALKFSPLGAERELLVFTEHTNNLHAIDARTFTSHSILPVPSISPSAPSSPTSPTSPLVPASSSFPPPLRSVNLAGVCFDPTGKWIYVGTEKSVLEYEVAAAGRIWEDAMWA</sequence>